<name>A0A1B9TBS1_AGRTU</name>
<dbReference type="GeneID" id="92772414"/>
<protein>
    <submittedName>
        <fullName evidence="1">Uncharacterized protein</fullName>
    </submittedName>
</protein>
<proteinExistence type="predicted"/>
<accession>A0A1B9TBS1</accession>
<dbReference type="Proteomes" id="UP000663946">
    <property type="component" value="Chromosome 2"/>
</dbReference>
<evidence type="ECO:0000313" key="3">
    <source>
        <dbReference type="Proteomes" id="UP000702952"/>
    </source>
</evidence>
<dbReference type="AlphaFoldDB" id="A0A1B9TBS1"/>
<dbReference type="EMBL" id="JAAMAY010000046">
    <property type="protein sequence ID" value="NTC32294.1"/>
    <property type="molecule type" value="Genomic_DNA"/>
</dbReference>
<dbReference type="KEGG" id="atf:Ach5_29000"/>
<organism evidence="1 3">
    <name type="scientific">Agrobacterium tumefaciens</name>
    <dbReference type="NCBI Taxonomy" id="358"/>
    <lineage>
        <taxon>Bacteria</taxon>
        <taxon>Pseudomonadati</taxon>
        <taxon>Pseudomonadota</taxon>
        <taxon>Alphaproteobacteria</taxon>
        <taxon>Hyphomicrobiales</taxon>
        <taxon>Rhizobiaceae</taxon>
        <taxon>Rhizobium/Agrobacterium group</taxon>
        <taxon>Agrobacterium</taxon>
        <taxon>Agrobacterium tumefaciens complex</taxon>
    </lineage>
</organism>
<reference evidence="1" key="1">
    <citation type="journal article" date="2020" name="Science">
        <title>Unexpected conservation and global transmission of agrobacterial virulence plasmids.</title>
        <authorList>
            <person name="Weisberg A.J."/>
            <person name="Davis E.W. 2nd"/>
            <person name="Tabima J."/>
            <person name="Belcher M.S."/>
            <person name="Miller M."/>
            <person name="Kuo C.H."/>
            <person name="Loper J.E."/>
            <person name="Grunwald N.J."/>
            <person name="Putnam M.L."/>
            <person name="Chang J.H."/>
        </authorList>
    </citation>
    <scope>NUCLEOTIDE SEQUENCE</scope>
    <source>
        <strain evidence="1">17-1853-1a</strain>
    </source>
</reference>
<dbReference type="EMBL" id="CP049217">
    <property type="protein sequence ID" value="QTG16173.1"/>
    <property type="molecule type" value="Genomic_DNA"/>
</dbReference>
<sequence>MTEKYSISRQKAEVAFSNIQTPFFAKDKALDELDSITQSRDAKTLRLREARLAKEQSDRISATSALLAKRARAR</sequence>
<evidence type="ECO:0000313" key="2">
    <source>
        <dbReference type="EMBL" id="QTG16173.1"/>
    </source>
</evidence>
<accession>A0AA86FXI6</accession>
<dbReference type="RefSeq" id="WP_003517740.1">
    <property type="nucleotide sequence ID" value="NC_015508.1"/>
</dbReference>
<evidence type="ECO:0000313" key="1">
    <source>
        <dbReference type="EMBL" id="NTC32294.1"/>
    </source>
</evidence>
<dbReference type="OrthoDB" id="8163684at2"/>
<reference evidence="2" key="2">
    <citation type="submission" date="2020-02" db="EMBL/GenBank/DDBJ databases">
        <title>Unexpected conservation and global transmission of agrobacterial virulence plasmids.</title>
        <authorList>
            <person name="Weisberg A.J."/>
            <person name="Davis E.W. II"/>
            <person name="Tabima J.R."/>
            <person name="Belcher M.S."/>
            <person name="Miller M."/>
            <person name="Kuo C.-H."/>
            <person name="Loper J.E."/>
            <person name="Grunwald N.J."/>
            <person name="Putnam M.L."/>
            <person name="Chang J.H."/>
        </authorList>
    </citation>
    <scope>NUCLEOTIDE SEQUENCE</scope>
    <source>
        <strain evidence="2">Q15/94</strain>
    </source>
</reference>
<gene>
    <name evidence="1" type="ORF">G6M46_29565</name>
    <name evidence="2" type="ORF">G6M86_23325</name>
</gene>
<dbReference type="Proteomes" id="UP000702952">
    <property type="component" value="Unassembled WGS sequence"/>
</dbReference>